<evidence type="ECO:0000256" key="8">
    <source>
        <dbReference type="ARBA" id="ARBA00022741"/>
    </source>
</evidence>
<feature type="region of interest" description="Disordered" evidence="15">
    <location>
        <begin position="1"/>
        <end position="140"/>
    </location>
</feature>
<dbReference type="Pfam" id="PF02656">
    <property type="entry name" value="DUF202"/>
    <property type="match status" value="1"/>
</dbReference>
<keyword evidence="9" id="KW-0378">Hydrolase</keyword>
<dbReference type="Pfam" id="PF13087">
    <property type="entry name" value="AAA_12"/>
    <property type="match status" value="1"/>
</dbReference>
<evidence type="ECO:0000256" key="2">
    <source>
        <dbReference type="ARBA" id="ARBA00004127"/>
    </source>
</evidence>
<gene>
    <name evidence="17" type="primary">hcs1</name>
    <name evidence="17" type="ORF">LSUB1_G003606</name>
</gene>
<keyword evidence="6" id="KW-0963">Cytoplasm</keyword>
<keyword evidence="7" id="KW-0812">Transmembrane</keyword>
<dbReference type="GO" id="GO:0003723">
    <property type="term" value="F:RNA binding"/>
    <property type="evidence" value="ECO:0007669"/>
    <property type="project" value="InterPro"/>
</dbReference>
<dbReference type="CDD" id="cd18044">
    <property type="entry name" value="DEXXQc_SMUBP2"/>
    <property type="match status" value="1"/>
</dbReference>
<dbReference type="Pfam" id="PF21138">
    <property type="entry name" value="SMUBP-2_HCS1_1B"/>
    <property type="match status" value="1"/>
</dbReference>
<protein>
    <recommendedName>
        <fullName evidence="5">DNA helicase</fullName>
        <ecNumber evidence="5">3.6.4.12</ecNumber>
    </recommendedName>
</protein>
<evidence type="ECO:0000256" key="12">
    <source>
        <dbReference type="ARBA" id="ARBA00022989"/>
    </source>
</evidence>
<dbReference type="InterPro" id="IPR027417">
    <property type="entry name" value="P-loop_NTPase"/>
</dbReference>
<evidence type="ECO:0000256" key="5">
    <source>
        <dbReference type="ARBA" id="ARBA00012551"/>
    </source>
</evidence>
<dbReference type="InterPro" id="IPR048761">
    <property type="entry name" value="SMUBP-2_HCS1_1B"/>
</dbReference>
<evidence type="ECO:0000313" key="18">
    <source>
        <dbReference type="Proteomes" id="UP000462212"/>
    </source>
</evidence>
<keyword evidence="18" id="KW-1185">Reference proteome</keyword>
<evidence type="ECO:0000256" key="3">
    <source>
        <dbReference type="ARBA" id="ARBA00004496"/>
    </source>
</evidence>
<dbReference type="PANTHER" id="PTHR43788:SF8">
    <property type="entry name" value="DNA-BINDING PROTEIN SMUBP-2"/>
    <property type="match status" value="1"/>
</dbReference>
<evidence type="ECO:0000256" key="13">
    <source>
        <dbReference type="ARBA" id="ARBA00023136"/>
    </source>
</evidence>
<dbReference type="GO" id="GO:0016787">
    <property type="term" value="F:hydrolase activity"/>
    <property type="evidence" value="ECO:0007669"/>
    <property type="project" value="UniProtKB-KW"/>
</dbReference>
<dbReference type="EMBL" id="QGMJ01000129">
    <property type="protein sequence ID" value="TVY41631.1"/>
    <property type="molecule type" value="Genomic_DNA"/>
</dbReference>
<dbReference type="Pfam" id="PF13086">
    <property type="entry name" value="AAA_11"/>
    <property type="match status" value="1"/>
</dbReference>
<evidence type="ECO:0000256" key="4">
    <source>
        <dbReference type="ARBA" id="ARBA00007913"/>
    </source>
</evidence>
<feature type="region of interest" description="Disordered" evidence="15">
    <location>
        <begin position="686"/>
        <end position="715"/>
    </location>
</feature>
<evidence type="ECO:0000256" key="14">
    <source>
        <dbReference type="ARBA" id="ARBA00023242"/>
    </source>
</evidence>
<comment type="caution">
    <text evidence="17">The sequence shown here is derived from an EMBL/GenBank/DDBJ whole genome shotgun (WGS) entry which is preliminary data.</text>
</comment>
<comment type="subcellular location">
    <subcellularLocation>
        <location evidence="3">Cytoplasm</location>
    </subcellularLocation>
    <subcellularLocation>
        <location evidence="2">Endomembrane system</location>
        <topology evidence="2">Multi-pass membrane protein</topology>
    </subcellularLocation>
    <subcellularLocation>
        <location evidence="1">Nucleus</location>
    </subcellularLocation>
</comment>
<dbReference type="OrthoDB" id="6513042at2759"/>
<dbReference type="FunFam" id="3.40.50.300:FF:000326">
    <property type="entry name" value="P-loop containing nucleoside triphosphate hydrolase"/>
    <property type="match status" value="1"/>
</dbReference>
<evidence type="ECO:0000256" key="7">
    <source>
        <dbReference type="ARBA" id="ARBA00022692"/>
    </source>
</evidence>
<keyword evidence="14" id="KW-0539">Nucleus</keyword>
<evidence type="ECO:0000256" key="15">
    <source>
        <dbReference type="SAM" id="MobiDB-lite"/>
    </source>
</evidence>
<dbReference type="Gene3D" id="3.40.50.300">
    <property type="entry name" value="P-loop containing nucleotide triphosphate hydrolases"/>
    <property type="match status" value="2"/>
</dbReference>
<dbReference type="InterPro" id="IPR003807">
    <property type="entry name" value="DUF202"/>
</dbReference>
<evidence type="ECO:0000256" key="9">
    <source>
        <dbReference type="ARBA" id="ARBA00022801"/>
    </source>
</evidence>
<keyword evidence="12" id="KW-1133">Transmembrane helix</keyword>
<evidence type="ECO:0000256" key="11">
    <source>
        <dbReference type="ARBA" id="ARBA00022840"/>
    </source>
</evidence>
<dbReference type="GO" id="GO:0005694">
    <property type="term" value="C:chromosome"/>
    <property type="evidence" value="ECO:0007669"/>
    <property type="project" value="UniProtKB-ARBA"/>
</dbReference>
<sequence length="825" mass="90185">MAPQSAKSPAEPAQPDPAKLRDSPTLMAKPRKGRVDDILQGARARKIIMDSSSDSGTSPPSPGTNILRASGGTNGTAETESSADEETHIVRRSGNRNMNYQSTQQKPAKTLRSNHPSTASIRRAGRTHTPGDEHEETAADEHESWWARMLSEYGSIELENKGSVARDHLALERTFLAWLRTSLAFASIGIAITQLFRLNVSSEGTGNAYSRLRQMGKPLGATFLGISIVMLGVGFHSHGPKEAVDIPSFATTQLSLLEAELQSELTETSSLITATSPTSLQRAGVAITNLTLSSQRTGLGGKTVVELTPDSATGGELPEHGIRTGDIVVVAEQPAGSAKKRETMGRLLKMKSDEYSSFVRVLFGLTSPSPEDQNAVGEVEWVDESLNESQKEAINFALASREMALIHGPPGTGKTHTLIELILQMLKRNLRVLVCGPSNISVDNIVERLAPHKIPIVRLGHPARLLPSVLNHSLDVLTQTSDAAAIVKDVRKEMDTKQASIKKTKSGRERKAIYGDLKELRKEFREREKKCIGSLIKSSGFQTRDEVFDVVIIDEASQALEAQCWVPLLRASKVVLAGDHLQLPPTIKSLNSKTKPQSKDVKETDGIIKGMTLEKTLFDRLLGLHGSGIKRMLTTQYRMHEKIMRFPSDELYDSKLVAAEAVKARLLKDLPYEVEESEDTNEPLIFFDTQGGDFPEKNEEEEVDKKAGKGMMGDSKSNEMEAALVKHHVQNLVDAGVQPSDIAVITPYNAQLALMSKAMKEAFPGIELGSVDGFQGREKEAVIVSLVRSNSEHEVGFLGEKRRLNVAMTRPRRSLTIIGDSETLQ</sequence>
<dbReference type="InterPro" id="IPR041679">
    <property type="entry name" value="DNA2/NAM7-like_C"/>
</dbReference>
<dbReference type="InterPro" id="IPR047187">
    <property type="entry name" value="SF1_C_Upf1"/>
</dbReference>
<accession>A0A8H8UF78</accession>
<keyword evidence="11" id="KW-0067">ATP-binding</keyword>
<reference evidence="17 18" key="1">
    <citation type="submission" date="2018-05" db="EMBL/GenBank/DDBJ databases">
        <title>Genome sequencing and assembly of the regulated plant pathogen Lachnellula willkommii and related sister species for the development of diagnostic species identification markers.</title>
        <authorList>
            <person name="Giroux E."/>
            <person name="Bilodeau G."/>
        </authorList>
    </citation>
    <scope>NUCLEOTIDE SEQUENCE [LARGE SCALE GENOMIC DNA]</scope>
    <source>
        <strain evidence="17 18">CBS 197.66</strain>
    </source>
</reference>
<feature type="domain" description="AAA+ ATPase" evidence="16">
    <location>
        <begin position="400"/>
        <end position="628"/>
    </location>
</feature>
<evidence type="ECO:0000256" key="1">
    <source>
        <dbReference type="ARBA" id="ARBA00004123"/>
    </source>
</evidence>
<dbReference type="InterPro" id="IPR050534">
    <property type="entry name" value="Coronavir_polyprotein_1ab"/>
</dbReference>
<feature type="compositionally biased region" description="Basic and acidic residues" evidence="15">
    <location>
        <begin position="129"/>
        <end position="140"/>
    </location>
</feature>
<keyword evidence="10" id="KW-0347">Helicase</keyword>
<evidence type="ECO:0000256" key="6">
    <source>
        <dbReference type="ARBA" id="ARBA00022490"/>
    </source>
</evidence>
<dbReference type="SMART" id="SM00382">
    <property type="entry name" value="AAA"/>
    <property type="match status" value="1"/>
</dbReference>
<name>A0A8H8UF78_9HELO</name>
<keyword evidence="13" id="KW-0472">Membrane</keyword>
<dbReference type="GO" id="GO:0005737">
    <property type="term" value="C:cytoplasm"/>
    <property type="evidence" value="ECO:0007669"/>
    <property type="project" value="UniProtKB-SubCell"/>
</dbReference>
<dbReference type="EC" id="3.6.4.12" evidence="5"/>
<evidence type="ECO:0000259" key="16">
    <source>
        <dbReference type="SMART" id="SM00382"/>
    </source>
</evidence>
<dbReference type="SUPFAM" id="SSF52540">
    <property type="entry name" value="P-loop containing nucleoside triphosphate hydrolases"/>
    <property type="match status" value="1"/>
</dbReference>
<dbReference type="GO" id="GO:0043139">
    <property type="term" value="F:5'-3' DNA helicase activity"/>
    <property type="evidence" value="ECO:0007669"/>
    <property type="project" value="TreeGrafter"/>
</dbReference>
<dbReference type="Proteomes" id="UP000462212">
    <property type="component" value="Unassembled WGS sequence"/>
</dbReference>
<dbReference type="InterPro" id="IPR003593">
    <property type="entry name" value="AAA+_ATPase"/>
</dbReference>
<evidence type="ECO:0000313" key="17">
    <source>
        <dbReference type="EMBL" id="TVY41631.1"/>
    </source>
</evidence>
<comment type="similarity">
    <text evidence="4">Belongs to the DNA2/NAM7 helicase family.</text>
</comment>
<dbReference type="GO" id="GO:0012505">
    <property type="term" value="C:endomembrane system"/>
    <property type="evidence" value="ECO:0007669"/>
    <property type="project" value="UniProtKB-SubCell"/>
</dbReference>
<dbReference type="GO" id="GO:0005634">
    <property type="term" value="C:nucleus"/>
    <property type="evidence" value="ECO:0007669"/>
    <property type="project" value="UniProtKB-SubCell"/>
</dbReference>
<dbReference type="GO" id="GO:0005524">
    <property type="term" value="F:ATP binding"/>
    <property type="evidence" value="ECO:0007669"/>
    <property type="project" value="UniProtKB-KW"/>
</dbReference>
<feature type="compositionally biased region" description="Polar residues" evidence="15">
    <location>
        <begin position="95"/>
        <end position="120"/>
    </location>
</feature>
<dbReference type="CDD" id="cd18808">
    <property type="entry name" value="SF1_C_Upf1"/>
    <property type="match status" value="1"/>
</dbReference>
<organism evidence="17 18">
    <name type="scientific">Lachnellula subtilissima</name>
    <dbReference type="NCBI Taxonomy" id="602034"/>
    <lineage>
        <taxon>Eukaryota</taxon>
        <taxon>Fungi</taxon>
        <taxon>Dikarya</taxon>
        <taxon>Ascomycota</taxon>
        <taxon>Pezizomycotina</taxon>
        <taxon>Leotiomycetes</taxon>
        <taxon>Helotiales</taxon>
        <taxon>Lachnaceae</taxon>
        <taxon>Lachnellula</taxon>
    </lineage>
</organism>
<dbReference type="InterPro" id="IPR041677">
    <property type="entry name" value="DNA2/NAM7_AAA_11"/>
</dbReference>
<dbReference type="AlphaFoldDB" id="A0A8H8UF78"/>
<evidence type="ECO:0000256" key="10">
    <source>
        <dbReference type="ARBA" id="ARBA00022806"/>
    </source>
</evidence>
<keyword evidence="8" id="KW-0547">Nucleotide-binding</keyword>
<proteinExistence type="inferred from homology"/>
<dbReference type="PANTHER" id="PTHR43788">
    <property type="entry name" value="DNA2/NAM7 HELICASE FAMILY MEMBER"/>
    <property type="match status" value="1"/>
</dbReference>